<evidence type="ECO:0000313" key="1">
    <source>
        <dbReference type="EMBL" id="GJN19668.1"/>
    </source>
</evidence>
<proteinExistence type="predicted"/>
<name>A0AAV5EA90_ELECO</name>
<keyword evidence="2" id="KW-1185">Reference proteome</keyword>
<sequence>MACNCSSSSGDVKPSVGKRYLLRGYNDPIEGVKPAEAPGGGAASGRRVDDDAAVVSRQFRSKLRTLESIAGLRATHSIPDTFALLPAGPNQAACDPPMSDVSAAGVPIPVYTESLAAGMRLPLDPFVSSALTHYAESAQALFAGLPSSGKAWKEEFLLVAPPPGAPWPCPVRWGVPSKEAMSDPVLTKGEADVVRQLAQASFVYY</sequence>
<dbReference type="EMBL" id="BQKI01000074">
    <property type="protein sequence ID" value="GJN19668.1"/>
    <property type="molecule type" value="Genomic_DNA"/>
</dbReference>
<comment type="caution">
    <text evidence="1">The sequence shown here is derived from an EMBL/GenBank/DDBJ whole genome shotgun (WGS) entry which is preliminary data.</text>
</comment>
<reference evidence="1" key="2">
    <citation type="submission" date="2021-12" db="EMBL/GenBank/DDBJ databases">
        <title>Resequencing data analysis of finger millet.</title>
        <authorList>
            <person name="Hatakeyama M."/>
            <person name="Aluri S."/>
            <person name="Balachadran M.T."/>
            <person name="Sivarajan S.R."/>
            <person name="Poveda L."/>
            <person name="Shimizu-Inatsugi R."/>
            <person name="Schlapbach R."/>
            <person name="Sreeman S.M."/>
            <person name="Shimizu K.K."/>
        </authorList>
    </citation>
    <scope>NUCLEOTIDE SEQUENCE</scope>
</reference>
<dbReference type="AlphaFoldDB" id="A0AAV5EA90"/>
<organism evidence="1 2">
    <name type="scientific">Eleusine coracana subsp. coracana</name>
    <dbReference type="NCBI Taxonomy" id="191504"/>
    <lineage>
        <taxon>Eukaryota</taxon>
        <taxon>Viridiplantae</taxon>
        <taxon>Streptophyta</taxon>
        <taxon>Embryophyta</taxon>
        <taxon>Tracheophyta</taxon>
        <taxon>Spermatophyta</taxon>
        <taxon>Magnoliopsida</taxon>
        <taxon>Liliopsida</taxon>
        <taxon>Poales</taxon>
        <taxon>Poaceae</taxon>
        <taxon>PACMAD clade</taxon>
        <taxon>Chloridoideae</taxon>
        <taxon>Cynodonteae</taxon>
        <taxon>Eleusininae</taxon>
        <taxon>Eleusine</taxon>
    </lineage>
</organism>
<protein>
    <submittedName>
        <fullName evidence="1">Uncharacterized protein</fullName>
    </submittedName>
</protein>
<dbReference type="Proteomes" id="UP001054889">
    <property type="component" value="Unassembled WGS sequence"/>
</dbReference>
<evidence type="ECO:0000313" key="2">
    <source>
        <dbReference type="Proteomes" id="UP001054889"/>
    </source>
</evidence>
<gene>
    <name evidence="1" type="primary">gb06968</name>
    <name evidence="1" type="ORF">PR202_gb06968</name>
</gene>
<accession>A0AAV5EA90</accession>
<reference evidence="1" key="1">
    <citation type="journal article" date="2018" name="DNA Res.">
        <title>Multiple hybrid de novo genome assembly of finger millet, an orphan allotetraploid crop.</title>
        <authorList>
            <person name="Hatakeyama M."/>
            <person name="Aluri S."/>
            <person name="Balachadran M.T."/>
            <person name="Sivarajan S.R."/>
            <person name="Patrignani A."/>
            <person name="Gruter S."/>
            <person name="Poveda L."/>
            <person name="Shimizu-Inatsugi R."/>
            <person name="Baeten J."/>
            <person name="Francoijs K.J."/>
            <person name="Nataraja K.N."/>
            <person name="Reddy Y.A.N."/>
            <person name="Phadnis S."/>
            <person name="Ravikumar R.L."/>
            <person name="Schlapbach R."/>
            <person name="Sreeman S.M."/>
            <person name="Shimizu K.K."/>
        </authorList>
    </citation>
    <scope>NUCLEOTIDE SEQUENCE</scope>
</reference>